<evidence type="ECO:0000256" key="6">
    <source>
        <dbReference type="RuleBase" id="RU000304"/>
    </source>
</evidence>
<dbReference type="Proteomes" id="UP000011750">
    <property type="component" value="Chromosome A08"/>
</dbReference>
<dbReference type="Pfam" id="PF00069">
    <property type="entry name" value="Pkinase"/>
    <property type="match status" value="1"/>
</dbReference>
<dbReference type="OrthoDB" id="275301at2759"/>
<accession>M4D1S3</accession>
<dbReference type="InterPro" id="IPR008271">
    <property type="entry name" value="Ser/Thr_kinase_AS"/>
</dbReference>
<dbReference type="eggNOG" id="KOG0198">
    <property type="taxonomic scope" value="Eukaryota"/>
</dbReference>
<dbReference type="GO" id="GO:0004674">
    <property type="term" value="F:protein serine/threonine kinase activity"/>
    <property type="evidence" value="ECO:0007669"/>
    <property type="project" value="UniProtKB-KW"/>
</dbReference>
<dbReference type="InParanoid" id="M4D1S3"/>
<keyword evidence="2 5" id="KW-0547">Nucleotide-binding</keyword>
<dbReference type="PANTHER" id="PTHR48011">
    <property type="entry name" value="CCR4-NOT TRANSCRIPTIONAL COMPLEX SUBUNIT CAF120-RELATED"/>
    <property type="match status" value="1"/>
</dbReference>
<dbReference type="AlphaFoldDB" id="M4D1S3"/>
<evidence type="ECO:0000256" key="5">
    <source>
        <dbReference type="PROSITE-ProRule" id="PRU10141"/>
    </source>
</evidence>
<reference evidence="9 10" key="2">
    <citation type="journal article" date="2018" name="Hortic Res">
        <title>Improved Brassica rapa reference genome by single-molecule sequencing and chromosome conformation capture technologies.</title>
        <authorList>
            <person name="Zhang L."/>
            <person name="Cai X."/>
            <person name="Wu J."/>
            <person name="Liu M."/>
            <person name="Grob S."/>
            <person name="Cheng F."/>
            <person name="Liang J."/>
            <person name="Cai C."/>
            <person name="Liu Z."/>
            <person name="Liu B."/>
            <person name="Wang F."/>
            <person name="Li S."/>
            <person name="Liu F."/>
            <person name="Li X."/>
            <person name="Cheng L."/>
            <person name="Yang W."/>
            <person name="Li M.H."/>
            <person name="Grossniklaus U."/>
            <person name="Zheng H."/>
            <person name="Wang X."/>
        </authorList>
    </citation>
    <scope>NUCLEOTIDE SEQUENCE [LARGE SCALE GENOMIC DNA]</scope>
    <source>
        <strain evidence="9 10">cv. Chiifu-401-42</strain>
    </source>
</reference>
<evidence type="ECO:0000256" key="1">
    <source>
        <dbReference type="ARBA" id="ARBA00022679"/>
    </source>
</evidence>
<keyword evidence="1" id="KW-0808">Transferase</keyword>
<dbReference type="InterPro" id="IPR011009">
    <property type="entry name" value="Kinase-like_dom_sf"/>
</dbReference>
<feature type="binding site" evidence="5">
    <location>
        <position position="33"/>
    </location>
    <ligand>
        <name>ATP</name>
        <dbReference type="ChEBI" id="CHEBI:30616"/>
    </ligand>
</feature>
<evidence type="ECO:0000256" key="2">
    <source>
        <dbReference type="ARBA" id="ARBA00022741"/>
    </source>
</evidence>
<dbReference type="GO" id="GO:0005524">
    <property type="term" value="F:ATP binding"/>
    <property type="evidence" value="ECO:0007669"/>
    <property type="project" value="UniProtKB-UniRule"/>
</dbReference>
<keyword evidence="7" id="KW-1133">Transmembrane helix</keyword>
<feature type="transmembrane region" description="Helical" evidence="7">
    <location>
        <begin position="449"/>
        <end position="469"/>
    </location>
</feature>
<evidence type="ECO:0000256" key="3">
    <source>
        <dbReference type="ARBA" id="ARBA00022777"/>
    </source>
</evidence>
<keyword evidence="7" id="KW-0812">Transmembrane</keyword>
<evidence type="ECO:0000256" key="7">
    <source>
        <dbReference type="SAM" id="Phobius"/>
    </source>
</evidence>
<evidence type="ECO:0000259" key="8">
    <source>
        <dbReference type="PROSITE" id="PS50011"/>
    </source>
</evidence>
<dbReference type="CDD" id="cd06606">
    <property type="entry name" value="STKc_MAPKKK"/>
    <property type="match status" value="1"/>
</dbReference>
<dbReference type="Gramene" id="Bra010423.1">
    <property type="protein sequence ID" value="Bra010423.1-P"/>
    <property type="gene ID" value="Bra010423"/>
</dbReference>
<keyword evidence="3" id="KW-0418">Kinase</keyword>
<dbReference type="GO" id="GO:0007165">
    <property type="term" value="P:signal transduction"/>
    <property type="evidence" value="ECO:0000318"/>
    <property type="project" value="GO_Central"/>
</dbReference>
<protein>
    <recommendedName>
        <fullName evidence="8">Protein kinase domain-containing protein</fullName>
    </recommendedName>
</protein>
<organism evidence="9 10">
    <name type="scientific">Brassica campestris</name>
    <name type="common">Field mustard</name>
    <dbReference type="NCBI Taxonomy" id="3711"/>
    <lineage>
        <taxon>Eukaryota</taxon>
        <taxon>Viridiplantae</taxon>
        <taxon>Streptophyta</taxon>
        <taxon>Embryophyta</taxon>
        <taxon>Tracheophyta</taxon>
        <taxon>Spermatophyta</taxon>
        <taxon>Magnoliopsida</taxon>
        <taxon>eudicotyledons</taxon>
        <taxon>Gunneridae</taxon>
        <taxon>Pentapetalae</taxon>
        <taxon>rosids</taxon>
        <taxon>malvids</taxon>
        <taxon>Brassicales</taxon>
        <taxon>Brassicaceae</taxon>
        <taxon>Brassiceae</taxon>
        <taxon>Brassica</taxon>
    </lineage>
</organism>
<name>M4D1S3_BRACM</name>
<evidence type="ECO:0000313" key="10">
    <source>
        <dbReference type="Proteomes" id="UP000011750"/>
    </source>
</evidence>
<dbReference type="InterPro" id="IPR052751">
    <property type="entry name" value="Plant_MAPKKK"/>
</dbReference>
<reference evidence="9 10" key="1">
    <citation type="journal article" date="2011" name="Nat. Genet.">
        <title>The genome of the mesopolyploid crop species Brassica rapa.</title>
        <authorList>
            <consortium name="Brassica rapa Genome Sequencing Project Consortium"/>
            <person name="Wang X."/>
            <person name="Wang H."/>
            <person name="Wang J."/>
            <person name="Sun R."/>
            <person name="Wu J."/>
            <person name="Liu S."/>
            <person name="Bai Y."/>
            <person name="Mun J.H."/>
            <person name="Bancroft I."/>
            <person name="Cheng F."/>
            <person name="Huang S."/>
            <person name="Li X."/>
            <person name="Hua W."/>
            <person name="Wang J."/>
            <person name="Wang X."/>
            <person name="Freeling M."/>
            <person name="Pires J.C."/>
            <person name="Paterson A.H."/>
            <person name="Chalhoub B."/>
            <person name="Wang B."/>
            <person name="Hayward A."/>
            <person name="Sharpe A.G."/>
            <person name="Park B.S."/>
            <person name="Weisshaar B."/>
            <person name="Liu B."/>
            <person name="Li B."/>
            <person name="Liu B."/>
            <person name="Tong C."/>
            <person name="Song C."/>
            <person name="Duran C."/>
            <person name="Peng C."/>
            <person name="Geng C."/>
            <person name="Koh C."/>
            <person name="Lin C."/>
            <person name="Edwards D."/>
            <person name="Mu D."/>
            <person name="Shen D."/>
            <person name="Soumpourou E."/>
            <person name="Li F."/>
            <person name="Fraser F."/>
            <person name="Conant G."/>
            <person name="Lassalle G."/>
            <person name="King G.J."/>
            <person name="Bonnema G."/>
            <person name="Tang H."/>
            <person name="Wang H."/>
            <person name="Belcram H."/>
            <person name="Zhou H."/>
            <person name="Hirakawa H."/>
            <person name="Abe H."/>
            <person name="Guo H."/>
            <person name="Wang H."/>
            <person name="Jin H."/>
            <person name="Parkin I.A."/>
            <person name="Batley J."/>
            <person name="Kim J.S."/>
            <person name="Just J."/>
            <person name="Li J."/>
            <person name="Xu J."/>
            <person name="Deng J."/>
            <person name="Kim J.A."/>
            <person name="Li J."/>
            <person name="Yu J."/>
            <person name="Meng J."/>
            <person name="Wang J."/>
            <person name="Min J."/>
            <person name="Poulain J."/>
            <person name="Wang J."/>
            <person name="Hatakeyama K."/>
            <person name="Wu K."/>
            <person name="Wang L."/>
            <person name="Fang L."/>
            <person name="Trick M."/>
            <person name="Links M.G."/>
            <person name="Zhao M."/>
            <person name="Jin M."/>
            <person name="Ramchiary N."/>
            <person name="Drou N."/>
            <person name="Berkman P.J."/>
            <person name="Cai Q."/>
            <person name="Huang Q."/>
            <person name="Li R."/>
            <person name="Tabata S."/>
            <person name="Cheng S."/>
            <person name="Zhang S."/>
            <person name="Zhang S."/>
            <person name="Huang S."/>
            <person name="Sato S."/>
            <person name="Sun S."/>
            <person name="Kwon S.J."/>
            <person name="Choi S.R."/>
            <person name="Lee T.H."/>
            <person name="Fan W."/>
            <person name="Zhao X."/>
            <person name="Tan X."/>
            <person name="Xu X."/>
            <person name="Wang Y."/>
            <person name="Qiu Y."/>
            <person name="Yin Y."/>
            <person name="Li Y."/>
            <person name="Du Y."/>
            <person name="Liao Y."/>
            <person name="Lim Y."/>
            <person name="Narusaka Y."/>
            <person name="Wang Y."/>
            <person name="Wang Z."/>
            <person name="Li Z."/>
            <person name="Wang Z."/>
            <person name="Xiong Z."/>
            <person name="Zhang Z."/>
        </authorList>
    </citation>
    <scope>NUCLEOTIDE SEQUENCE [LARGE SCALE GENOMIC DNA]</scope>
    <source>
        <strain evidence="9 10">cv. Chiifu-401-42</strain>
    </source>
</reference>
<dbReference type="PROSITE" id="PS00108">
    <property type="entry name" value="PROTEIN_KINASE_ST"/>
    <property type="match status" value="1"/>
</dbReference>
<dbReference type="HOGENOM" id="CLU_000288_63_23_1"/>
<dbReference type="Gene3D" id="1.10.510.10">
    <property type="entry name" value="Transferase(Phosphotransferase) domain 1"/>
    <property type="match status" value="1"/>
</dbReference>
<evidence type="ECO:0000313" key="9">
    <source>
        <dbReference type="EnsemblPlants" id="Bra010423.1-P"/>
    </source>
</evidence>
<dbReference type="InterPro" id="IPR017441">
    <property type="entry name" value="Protein_kinase_ATP_BS"/>
</dbReference>
<dbReference type="PROSITE" id="PS00107">
    <property type="entry name" value="PROTEIN_KINASE_ATP"/>
    <property type="match status" value="1"/>
</dbReference>
<dbReference type="InterPro" id="IPR000719">
    <property type="entry name" value="Prot_kinase_dom"/>
</dbReference>
<keyword evidence="6" id="KW-0723">Serine/threonine-protein kinase</keyword>
<dbReference type="OMA" id="GCARWMA"/>
<keyword evidence="7" id="KW-0472">Membrane</keyword>
<proteinExistence type="inferred from homology"/>
<feature type="domain" description="Protein kinase" evidence="8">
    <location>
        <begin position="5"/>
        <end position="255"/>
    </location>
</feature>
<dbReference type="GO" id="GO:0004672">
    <property type="term" value="F:protein kinase activity"/>
    <property type="evidence" value="ECO:0000318"/>
    <property type="project" value="GO_Central"/>
</dbReference>
<keyword evidence="10" id="KW-1185">Reference proteome</keyword>
<dbReference type="PANTHER" id="PTHR48011:SF62">
    <property type="entry name" value="PROTEIN KINASE DOMAIN-CONTAINING PROTEIN"/>
    <property type="match status" value="1"/>
</dbReference>
<keyword evidence="4 5" id="KW-0067">ATP-binding</keyword>
<comment type="similarity">
    <text evidence="6">Belongs to the protein kinase superfamily.</text>
</comment>
<evidence type="ECO:0000256" key="4">
    <source>
        <dbReference type="ARBA" id="ARBA00022840"/>
    </source>
</evidence>
<reference evidence="9" key="3">
    <citation type="submission" date="2023-03" db="UniProtKB">
        <authorList>
            <consortium name="EnsemblPlants"/>
        </authorList>
    </citation>
    <scope>IDENTIFICATION</scope>
    <source>
        <strain evidence="9">cv. Chiifu-401-42</strain>
    </source>
</reference>
<dbReference type="SMART" id="SM00220">
    <property type="entry name" value="S_TKc"/>
    <property type="match status" value="1"/>
</dbReference>
<dbReference type="PROSITE" id="PS50011">
    <property type="entry name" value="PROTEIN_KINASE_DOM"/>
    <property type="match status" value="1"/>
</dbReference>
<dbReference type="EnsemblPlants" id="Bra010423.1">
    <property type="protein sequence ID" value="Bra010423.1-P"/>
    <property type="gene ID" value="Bra010423"/>
</dbReference>
<dbReference type="STRING" id="51351.M4D1S3"/>
<sequence length="472" mass="52650">MNIAWTRGPTIGRGSTATVSIATSNTGEIFAVKSADFLSSSAFLQREQSILSTLSSPHIVKYIGSCLTCEKDRLVYNILMEYVSGGSLHGLIKNSGGKLPEPAIRSHTRQILKGLKYLHERGIVHCDLKSQNVLVGENGVVSKIADLGCAKPVFNSGFSGTPAFMAPEVARGEEQRFPADVWTLGCTVIEMVTGSSPWPELNDAVARMYKIGYSGESPEIPEGTSEKGRDFVMRCLRVDPKQRWTVEELLKHPFLDDDEEDEESQCIDYLRSTSSPSTVLDQRFWNSCEDSETEDPFADYSESWRSPADRIEQLAGDEVTSVPSWDTVDDGEWIQVRGDVIGEAEKRVSYGGEDIICVEATSSMQVIEDWIWDQESLLSEYSSDDVISSLYSNAAIQGNLIVYNLGDKNVPINKMFRNYNEDKKTFICQIALNNVLTKTNQTNMDLRSMFLLTVVIVIVSVSFWVKILFKSW</sequence>
<dbReference type="SUPFAM" id="SSF56112">
    <property type="entry name" value="Protein kinase-like (PK-like)"/>
    <property type="match status" value="1"/>
</dbReference>